<evidence type="ECO:0000313" key="1">
    <source>
        <dbReference type="EMBL" id="MPN60330.1"/>
    </source>
</evidence>
<comment type="caution">
    <text evidence="1">The sequence shown here is derived from an EMBL/GenBank/DDBJ whole genome shotgun (WGS) entry which is preliminary data.</text>
</comment>
<dbReference type="AntiFam" id="ANF00095">
    <property type="entry name" value="Shadow ORF (opposite ABC transporters)"/>
</dbReference>
<dbReference type="AlphaFoldDB" id="A0A645JAZ9"/>
<name>A0A645JAZ9_9ZZZZ</name>
<sequence length="70" mass="7615">MVHLARENVLPMEADLTARGGFQQVDAPQQRAFTAAGSADNAGDISRVYVEIHILKHKVVSKALAQVPYL</sequence>
<reference evidence="1" key="1">
    <citation type="submission" date="2019-08" db="EMBL/GenBank/DDBJ databases">
        <authorList>
            <person name="Kucharzyk K."/>
            <person name="Murdoch R.W."/>
            <person name="Higgins S."/>
            <person name="Loffler F."/>
        </authorList>
    </citation>
    <scope>NUCLEOTIDE SEQUENCE</scope>
</reference>
<protein>
    <submittedName>
        <fullName evidence="1">Uncharacterized protein</fullName>
    </submittedName>
</protein>
<organism evidence="1">
    <name type="scientific">bioreactor metagenome</name>
    <dbReference type="NCBI Taxonomy" id="1076179"/>
    <lineage>
        <taxon>unclassified sequences</taxon>
        <taxon>metagenomes</taxon>
        <taxon>ecological metagenomes</taxon>
    </lineage>
</organism>
<proteinExistence type="predicted"/>
<accession>A0A645JAZ9</accession>
<gene>
    <name evidence="1" type="ORF">SDC9_208058</name>
</gene>
<dbReference type="EMBL" id="VSSQ01135457">
    <property type="protein sequence ID" value="MPN60330.1"/>
    <property type="molecule type" value="Genomic_DNA"/>
</dbReference>